<organism evidence="1 2">
    <name type="scientific">Paenarthrobacter ureafaciens</name>
    <dbReference type="NCBI Taxonomy" id="37931"/>
    <lineage>
        <taxon>Bacteria</taxon>
        <taxon>Bacillati</taxon>
        <taxon>Actinomycetota</taxon>
        <taxon>Actinomycetes</taxon>
        <taxon>Micrococcales</taxon>
        <taxon>Micrococcaceae</taxon>
        <taxon>Paenarthrobacter</taxon>
    </lineage>
</organism>
<evidence type="ECO:0000313" key="2">
    <source>
        <dbReference type="Proteomes" id="UP001163293"/>
    </source>
</evidence>
<sequence length="103" mass="11834">MADSLFEIDTPQSTVPLQHLPITDEQVAQLRAAFAEAGIHEQHERKALIESYVVRKVDSLRDLHATDAHRLLNLLRQRKEAQPKIVGGSAWDNREEETWIDRL</sequence>
<dbReference type="EMBL" id="CP101188">
    <property type="protein sequence ID" value="UYW00075.1"/>
    <property type="molecule type" value="Genomic_DNA"/>
</dbReference>
<name>A0AAX3ERM8_PAEUR</name>
<keyword evidence="1" id="KW-0614">Plasmid</keyword>
<protein>
    <submittedName>
        <fullName evidence="1">Uncharacterized protein</fullName>
    </submittedName>
</protein>
<proteinExistence type="predicted"/>
<dbReference type="AlphaFoldDB" id="A0AAX3ERM8"/>
<dbReference type="Proteomes" id="UP001163293">
    <property type="component" value="Plasmid unnamed3"/>
</dbReference>
<evidence type="ECO:0000313" key="1">
    <source>
        <dbReference type="EMBL" id="UYW00075.1"/>
    </source>
</evidence>
<keyword evidence="2" id="KW-1185">Reference proteome</keyword>
<gene>
    <name evidence="1" type="ORF">NL394_23305</name>
</gene>
<dbReference type="RefSeq" id="WP_069695446.1">
    <property type="nucleotide sequence ID" value="NZ_CP101182.1"/>
</dbReference>
<reference evidence="1" key="1">
    <citation type="submission" date="2022-07" db="EMBL/GenBank/DDBJ databases">
        <authorList>
            <person name="Wu T."/>
        </authorList>
    </citation>
    <scope>NUCLEOTIDE SEQUENCE</scope>
    <source>
        <strain evidence="1">SD-1</strain>
        <plasmid evidence="1">unnamed3</plasmid>
    </source>
</reference>
<geneLocation type="plasmid" evidence="1 2">
    <name>unnamed3</name>
</geneLocation>
<accession>A0AAX3ERM8</accession>